<evidence type="ECO:0000313" key="8">
    <source>
        <dbReference type="EMBL" id="KAJ0406911.1"/>
    </source>
</evidence>
<name>A0AAD5LQG7_PYTIN</name>
<evidence type="ECO:0000256" key="2">
    <source>
        <dbReference type="ARBA" id="ARBA00022771"/>
    </source>
</evidence>
<dbReference type="SUPFAM" id="SSF57903">
    <property type="entry name" value="FYVE/PHD zinc finger"/>
    <property type="match status" value="2"/>
</dbReference>
<dbReference type="Gene3D" id="3.30.40.10">
    <property type="entry name" value="Zinc/RING finger domain, C3HC4 (zinc finger)"/>
    <property type="match status" value="4"/>
</dbReference>
<dbReference type="InterPro" id="IPR017455">
    <property type="entry name" value="Znf_FYVE-rel"/>
</dbReference>
<dbReference type="PROSITE" id="PS50178">
    <property type="entry name" value="ZF_FYVE"/>
    <property type="match status" value="2"/>
</dbReference>
<keyword evidence="9" id="KW-1185">Reference proteome</keyword>
<dbReference type="PROSITE" id="PS50089">
    <property type="entry name" value="ZF_RING_2"/>
    <property type="match status" value="2"/>
</dbReference>
<feature type="region of interest" description="Disordered" evidence="5">
    <location>
        <begin position="192"/>
        <end position="214"/>
    </location>
</feature>
<gene>
    <name evidence="8" type="ORF">P43SY_001762</name>
</gene>
<evidence type="ECO:0000259" key="7">
    <source>
        <dbReference type="PROSITE" id="PS50178"/>
    </source>
</evidence>
<feature type="domain" description="RING-type" evidence="6">
    <location>
        <begin position="409"/>
        <end position="448"/>
    </location>
</feature>
<evidence type="ECO:0000256" key="4">
    <source>
        <dbReference type="PROSITE-ProRule" id="PRU00175"/>
    </source>
</evidence>
<feature type="compositionally biased region" description="Basic and acidic residues" evidence="5">
    <location>
        <begin position="363"/>
        <end position="379"/>
    </location>
</feature>
<organism evidence="8 9">
    <name type="scientific">Pythium insidiosum</name>
    <name type="common">Pythiosis disease agent</name>
    <dbReference type="NCBI Taxonomy" id="114742"/>
    <lineage>
        <taxon>Eukaryota</taxon>
        <taxon>Sar</taxon>
        <taxon>Stramenopiles</taxon>
        <taxon>Oomycota</taxon>
        <taxon>Peronosporomycetes</taxon>
        <taxon>Pythiales</taxon>
        <taxon>Pythiaceae</taxon>
        <taxon>Pythium</taxon>
    </lineage>
</organism>
<dbReference type="SUPFAM" id="SSF57850">
    <property type="entry name" value="RING/U-box"/>
    <property type="match status" value="2"/>
</dbReference>
<evidence type="ECO:0000313" key="9">
    <source>
        <dbReference type="Proteomes" id="UP001209570"/>
    </source>
</evidence>
<dbReference type="SMART" id="SM00184">
    <property type="entry name" value="RING"/>
    <property type="match status" value="2"/>
</dbReference>
<feature type="domain" description="FYVE-type" evidence="7">
    <location>
        <begin position="24"/>
        <end position="84"/>
    </location>
</feature>
<keyword evidence="3" id="KW-0862">Zinc</keyword>
<dbReference type="PANTHER" id="PTHR43102">
    <property type="entry name" value="SLR1143 PROTEIN"/>
    <property type="match status" value="1"/>
</dbReference>
<feature type="domain" description="RING-type" evidence="6">
    <location>
        <begin position="221"/>
        <end position="260"/>
    </location>
</feature>
<dbReference type="PANTHER" id="PTHR43102:SF2">
    <property type="entry name" value="GAF DOMAIN-CONTAINING PROTEIN"/>
    <property type="match status" value="1"/>
</dbReference>
<sequence length="460" mass="49997">MDEQQPCDVLAVNQLCHRSLWVRDKERSQCSVCTLAFTRFRRRHHCRLCGDVACRDCILRVDADVRGVGRKRVKACLVCIGTPQRFLVSTSSRRVDRHDNDRDLSWSSLFSSRSRRGSSAATMSSVDSGTTATESSAPSASEVRRLPPAAVVWPQPPATHDPSHAPSAPSFDEGVDDMTAIAALQLHSQAPRAHCGGEALAPPPPTASANSNSTASSRSECVICMDAPRDAICVPCGHLAGCVSCIVRHAEQEKSCPICRAAVHLIAERAGILTIDQLRHADDWVRDFERSHCVVCMRAFQLLRRKHHCRQCGEIICSSCLSLRPANLPVIGLSKVKVCVPCVLRATMPAQPRRSKRSAQLHADTHKPSEPRPMSRSDAHVGQSSPVPAFAPSSLPATGHVEAASRQECAICMSRERDAVCVPCGHMAGCQSCLARLARDAAACPICRSAIERVIRVYEC</sequence>
<evidence type="ECO:0000256" key="3">
    <source>
        <dbReference type="ARBA" id="ARBA00022833"/>
    </source>
</evidence>
<keyword evidence="2 4" id="KW-0863">Zinc-finger</keyword>
<evidence type="ECO:0008006" key="10">
    <source>
        <dbReference type="Google" id="ProtNLM"/>
    </source>
</evidence>
<dbReference type="GO" id="GO:0008270">
    <property type="term" value="F:zinc ion binding"/>
    <property type="evidence" value="ECO:0007669"/>
    <property type="project" value="UniProtKB-KW"/>
</dbReference>
<dbReference type="EMBL" id="JAKCXM010000027">
    <property type="protein sequence ID" value="KAJ0406911.1"/>
    <property type="molecule type" value="Genomic_DNA"/>
</dbReference>
<dbReference type="Pfam" id="PF01363">
    <property type="entry name" value="FYVE"/>
    <property type="match status" value="2"/>
</dbReference>
<evidence type="ECO:0000256" key="5">
    <source>
        <dbReference type="SAM" id="MobiDB-lite"/>
    </source>
</evidence>
<dbReference type="SMART" id="SM00064">
    <property type="entry name" value="FYVE"/>
    <property type="match status" value="2"/>
</dbReference>
<dbReference type="InterPro" id="IPR013083">
    <property type="entry name" value="Znf_RING/FYVE/PHD"/>
</dbReference>
<feature type="region of interest" description="Disordered" evidence="5">
    <location>
        <begin position="351"/>
        <end position="385"/>
    </location>
</feature>
<dbReference type="AlphaFoldDB" id="A0AAD5LQG7"/>
<protein>
    <recommendedName>
        <fullName evidence="10">FYVE-type domain-containing protein</fullName>
    </recommendedName>
</protein>
<feature type="region of interest" description="Disordered" evidence="5">
    <location>
        <begin position="117"/>
        <end position="144"/>
    </location>
</feature>
<dbReference type="InterPro" id="IPR011011">
    <property type="entry name" value="Znf_FYVE_PHD"/>
</dbReference>
<accession>A0AAD5LQG7</accession>
<dbReference type="InterPro" id="IPR001841">
    <property type="entry name" value="Znf_RING"/>
</dbReference>
<proteinExistence type="predicted"/>
<comment type="caution">
    <text evidence="8">The sequence shown here is derived from an EMBL/GenBank/DDBJ whole genome shotgun (WGS) entry which is preliminary data.</text>
</comment>
<evidence type="ECO:0000256" key="1">
    <source>
        <dbReference type="ARBA" id="ARBA00022723"/>
    </source>
</evidence>
<dbReference type="Pfam" id="PF13920">
    <property type="entry name" value="zf-C3HC4_3"/>
    <property type="match status" value="2"/>
</dbReference>
<evidence type="ECO:0000259" key="6">
    <source>
        <dbReference type="PROSITE" id="PS50089"/>
    </source>
</evidence>
<dbReference type="InterPro" id="IPR000306">
    <property type="entry name" value="Znf_FYVE"/>
</dbReference>
<reference evidence="8" key="1">
    <citation type="submission" date="2021-12" db="EMBL/GenBank/DDBJ databases">
        <title>Prjna785345.</title>
        <authorList>
            <person name="Rujirawat T."/>
            <person name="Krajaejun T."/>
        </authorList>
    </citation>
    <scope>NUCLEOTIDE SEQUENCE</scope>
    <source>
        <strain evidence="8">Pi057C3</strain>
    </source>
</reference>
<keyword evidence="1" id="KW-0479">Metal-binding</keyword>
<feature type="domain" description="FYVE-type" evidence="7">
    <location>
        <begin position="287"/>
        <end position="347"/>
    </location>
</feature>
<dbReference type="Proteomes" id="UP001209570">
    <property type="component" value="Unassembled WGS sequence"/>
</dbReference>